<evidence type="ECO:0000256" key="1">
    <source>
        <dbReference type="ARBA" id="ARBA00022737"/>
    </source>
</evidence>
<dbReference type="SUPFAM" id="SSF53335">
    <property type="entry name" value="S-adenosyl-L-methionine-dependent methyltransferases"/>
    <property type="match status" value="1"/>
</dbReference>
<dbReference type="SMART" id="SM00028">
    <property type="entry name" value="TPR"/>
    <property type="match status" value="4"/>
</dbReference>
<reference evidence="5 6" key="1">
    <citation type="submission" date="2019-07" db="EMBL/GenBank/DDBJ databases">
        <title>Whole genome shotgun sequence of Skermanella aerolata NBRC 106429.</title>
        <authorList>
            <person name="Hosoyama A."/>
            <person name="Uohara A."/>
            <person name="Ohji S."/>
            <person name="Ichikawa N."/>
        </authorList>
    </citation>
    <scope>NUCLEOTIDE SEQUENCE [LARGE SCALE GENOMIC DNA]</scope>
    <source>
        <strain evidence="5 6">NBRC 106429</strain>
    </source>
</reference>
<feature type="repeat" description="TPR" evidence="3">
    <location>
        <begin position="120"/>
        <end position="153"/>
    </location>
</feature>
<sequence length="444" mass="48980">MSAEVALQIPADAAGLADLKQRAAILLTRGDLEETRSLVDEALVGLPEDSDLLALRGTCRARQGELSDGIQDLASAVMLNPRDWELLNNLAVHLQQMKMFDEAVVFHVKAINNSEPEHHPQLYINLGLAMTGQGDFKAAVELFEAVLDVHPDMIDAAVNLSSVLNSLKEYARSAEVCKRTLALVEAPELYHNMGNALHRIAGRNADAVKAFERAIELDPTNLKSKHMLSLLRDEDMESIPSDFVAGLFDDYASYYESDVIEKLRYRVPGLVRRYLLKATPGRTHFPSVLDLGCGTGLTGVMLRDLTDFQKGVDISRNMLVQALDKKIYDQIEAVDLQVSLGEIDRQYSVAIAADVCGYIGRLDGFVTKVFDVLESNGLFVFSVEESFLADYEVSAAGRFAHRRTYVQKVLTDSGFKVVTGAREQLRNSAGRPVFGMIFVAQKPA</sequence>
<comment type="caution">
    <text evidence="5">The sequence shown here is derived from an EMBL/GenBank/DDBJ whole genome shotgun (WGS) entry which is preliminary data.</text>
</comment>
<dbReference type="RefSeq" id="WP_169789495.1">
    <property type="nucleotide sequence ID" value="NZ_BJYZ01000085.1"/>
</dbReference>
<dbReference type="PANTHER" id="PTHR44858">
    <property type="entry name" value="TETRATRICOPEPTIDE REPEAT PROTEIN 6"/>
    <property type="match status" value="1"/>
</dbReference>
<evidence type="ECO:0000259" key="4">
    <source>
        <dbReference type="Pfam" id="PF08242"/>
    </source>
</evidence>
<accession>A0A512E3Y6</accession>
<keyword evidence="1" id="KW-0677">Repeat</keyword>
<evidence type="ECO:0000256" key="2">
    <source>
        <dbReference type="ARBA" id="ARBA00022803"/>
    </source>
</evidence>
<keyword evidence="6" id="KW-1185">Reference proteome</keyword>
<dbReference type="InterPro" id="IPR019734">
    <property type="entry name" value="TPR_rpt"/>
</dbReference>
<dbReference type="InterPro" id="IPR013217">
    <property type="entry name" value="Methyltransf_12"/>
</dbReference>
<dbReference type="Pfam" id="PF08242">
    <property type="entry name" value="Methyltransf_12"/>
    <property type="match status" value="1"/>
</dbReference>
<dbReference type="Gene3D" id="3.40.50.150">
    <property type="entry name" value="Vaccinia Virus protein VP39"/>
    <property type="match status" value="1"/>
</dbReference>
<dbReference type="SUPFAM" id="SSF48452">
    <property type="entry name" value="TPR-like"/>
    <property type="match status" value="1"/>
</dbReference>
<dbReference type="Proteomes" id="UP000321523">
    <property type="component" value="Unassembled WGS sequence"/>
</dbReference>
<dbReference type="PROSITE" id="PS50005">
    <property type="entry name" value="TPR"/>
    <property type="match status" value="1"/>
</dbReference>
<keyword evidence="2 3" id="KW-0802">TPR repeat</keyword>
<dbReference type="InterPro" id="IPR011990">
    <property type="entry name" value="TPR-like_helical_dom_sf"/>
</dbReference>
<protein>
    <recommendedName>
        <fullName evidence="4">Methyltransferase type 12 domain-containing protein</fullName>
    </recommendedName>
</protein>
<dbReference type="PROSITE" id="PS50293">
    <property type="entry name" value="TPR_REGION"/>
    <property type="match status" value="1"/>
</dbReference>
<proteinExistence type="predicted"/>
<dbReference type="InterPro" id="IPR050498">
    <property type="entry name" value="Ycf3"/>
</dbReference>
<gene>
    <name evidence="5" type="ORF">SAE02_75910</name>
</gene>
<feature type="domain" description="Methyltransferase type 12" evidence="4">
    <location>
        <begin position="289"/>
        <end position="379"/>
    </location>
</feature>
<dbReference type="CDD" id="cd02440">
    <property type="entry name" value="AdoMet_MTases"/>
    <property type="match status" value="1"/>
</dbReference>
<name>A0A512E3Y6_9PROT</name>
<dbReference type="EMBL" id="BJYZ01000085">
    <property type="protein sequence ID" value="GEO43443.1"/>
    <property type="molecule type" value="Genomic_DNA"/>
</dbReference>
<dbReference type="PANTHER" id="PTHR44858:SF1">
    <property type="entry name" value="UDP-N-ACETYLGLUCOSAMINE--PEPTIDE N-ACETYLGLUCOSAMINYLTRANSFERASE SPINDLY-RELATED"/>
    <property type="match status" value="1"/>
</dbReference>
<dbReference type="Gene3D" id="1.25.40.10">
    <property type="entry name" value="Tetratricopeptide repeat domain"/>
    <property type="match status" value="2"/>
</dbReference>
<dbReference type="AlphaFoldDB" id="A0A512E3Y6"/>
<evidence type="ECO:0000256" key="3">
    <source>
        <dbReference type="PROSITE-ProRule" id="PRU00339"/>
    </source>
</evidence>
<dbReference type="InterPro" id="IPR029063">
    <property type="entry name" value="SAM-dependent_MTases_sf"/>
</dbReference>
<evidence type="ECO:0000313" key="6">
    <source>
        <dbReference type="Proteomes" id="UP000321523"/>
    </source>
</evidence>
<dbReference type="Pfam" id="PF13181">
    <property type="entry name" value="TPR_8"/>
    <property type="match status" value="1"/>
</dbReference>
<organism evidence="5 6">
    <name type="scientific">Skermanella aerolata</name>
    <dbReference type="NCBI Taxonomy" id="393310"/>
    <lineage>
        <taxon>Bacteria</taxon>
        <taxon>Pseudomonadati</taxon>
        <taxon>Pseudomonadota</taxon>
        <taxon>Alphaproteobacteria</taxon>
        <taxon>Rhodospirillales</taxon>
        <taxon>Azospirillaceae</taxon>
        <taxon>Skermanella</taxon>
    </lineage>
</organism>
<evidence type="ECO:0000313" key="5">
    <source>
        <dbReference type="EMBL" id="GEO43443.1"/>
    </source>
</evidence>
<dbReference type="Pfam" id="PF13424">
    <property type="entry name" value="TPR_12"/>
    <property type="match status" value="1"/>
</dbReference>